<feature type="chain" id="PRO_5040245914" evidence="1">
    <location>
        <begin position="31"/>
        <end position="123"/>
    </location>
</feature>
<gene>
    <name evidence="2" type="ORF">F5X68DRAFT_68780</name>
</gene>
<comment type="caution">
    <text evidence="2">The sequence shown here is derived from an EMBL/GenBank/DDBJ whole genome shotgun (WGS) entry which is preliminary data.</text>
</comment>
<dbReference type="EMBL" id="JAGSXJ010000006">
    <property type="protein sequence ID" value="KAH6690298.1"/>
    <property type="molecule type" value="Genomic_DNA"/>
</dbReference>
<protein>
    <submittedName>
        <fullName evidence="2">Uncharacterized protein</fullName>
    </submittedName>
</protein>
<dbReference type="AlphaFoldDB" id="A0A9P9ADT0"/>
<evidence type="ECO:0000256" key="1">
    <source>
        <dbReference type="SAM" id="SignalP"/>
    </source>
</evidence>
<reference evidence="2" key="1">
    <citation type="journal article" date="2021" name="Nat. Commun.">
        <title>Genetic determinants of endophytism in the Arabidopsis root mycobiome.</title>
        <authorList>
            <person name="Mesny F."/>
            <person name="Miyauchi S."/>
            <person name="Thiergart T."/>
            <person name="Pickel B."/>
            <person name="Atanasova L."/>
            <person name="Karlsson M."/>
            <person name="Huettel B."/>
            <person name="Barry K.W."/>
            <person name="Haridas S."/>
            <person name="Chen C."/>
            <person name="Bauer D."/>
            <person name="Andreopoulos W."/>
            <person name="Pangilinan J."/>
            <person name="LaButti K."/>
            <person name="Riley R."/>
            <person name="Lipzen A."/>
            <person name="Clum A."/>
            <person name="Drula E."/>
            <person name="Henrissat B."/>
            <person name="Kohler A."/>
            <person name="Grigoriev I.V."/>
            <person name="Martin F.M."/>
            <person name="Hacquard S."/>
        </authorList>
    </citation>
    <scope>NUCLEOTIDE SEQUENCE</scope>
    <source>
        <strain evidence="2">MPI-SDFR-AT-0117</strain>
    </source>
</reference>
<dbReference type="Proteomes" id="UP000770015">
    <property type="component" value="Unassembled WGS sequence"/>
</dbReference>
<sequence>MYMTWTPDILTMPLLLISWHTHLLVDAVTGSRIIFSKFAHGHTYSLLYNTASWVTLRRKTHESFFWNKNGIQSLRSHGCSFSTSLRYSRRNNTRSFSARDDMGLFSQPLERATNLIAIYDLMP</sequence>
<proteinExistence type="predicted"/>
<feature type="signal peptide" evidence="1">
    <location>
        <begin position="1"/>
        <end position="30"/>
    </location>
</feature>
<keyword evidence="1" id="KW-0732">Signal</keyword>
<evidence type="ECO:0000313" key="3">
    <source>
        <dbReference type="Proteomes" id="UP000770015"/>
    </source>
</evidence>
<accession>A0A9P9ADT0</accession>
<organism evidence="2 3">
    <name type="scientific">Plectosphaerella plurivora</name>
    <dbReference type="NCBI Taxonomy" id="936078"/>
    <lineage>
        <taxon>Eukaryota</taxon>
        <taxon>Fungi</taxon>
        <taxon>Dikarya</taxon>
        <taxon>Ascomycota</taxon>
        <taxon>Pezizomycotina</taxon>
        <taxon>Sordariomycetes</taxon>
        <taxon>Hypocreomycetidae</taxon>
        <taxon>Glomerellales</taxon>
        <taxon>Plectosphaerellaceae</taxon>
        <taxon>Plectosphaerella</taxon>
    </lineage>
</organism>
<name>A0A9P9ADT0_9PEZI</name>
<keyword evidence="3" id="KW-1185">Reference proteome</keyword>
<evidence type="ECO:0000313" key="2">
    <source>
        <dbReference type="EMBL" id="KAH6690298.1"/>
    </source>
</evidence>